<evidence type="ECO:0000256" key="4">
    <source>
        <dbReference type="ARBA" id="ARBA00023001"/>
    </source>
</evidence>
<proteinExistence type="inferred from homology"/>
<dbReference type="AlphaFoldDB" id="A0A444YIP5"/>
<accession>A0A444YIP5</accession>
<evidence type="ECO:0000256" key="8">
    <source>
        <dbReference type="PROSITE-ProRule" id="PRU10060"/>
    </source>
</evidence>
<organism evidence="12 13">
    <name type="scientific">Arachis hypogaea</name>
    <name type="common">Peanut</name>
    <dbReference type="NCBI Taxonomy" id="3818"/>
    <lineage>
        <taxon>Eukaryota</taxon>
        <taxon>Viridiplantae</taxon>
        <taxon>Streptophyta</taxon>
        <taxon>Embryophyta</taxon>
        <taxon>Tracheophyta</taxon>
        <taxon>Spermatophyta</taxon>
        <taxon>Magnoliopsida</taxon>
        <taxon>eudicotyledons</taxon>
        <taxon>Gunneridae</taxon>
        <taxon>Pentapetalae</taxon>
        <taxon>rosids</taxon>
        <taxon>fabids</taxon>
        <taxon>Fabales</taxon>
        <taxon>Fabaceae</taxon>
        <taxon>Papilionoideae</taxon>
        <taxon>50 kb inversion clade</taxon>
        <taxon>dalbergioids sensu lato</taxon>
        <taxon>Dalbergieae</taxon>
        <taxon>Pterocarpus clade</taxon>
        <taxon>Arachis</taxon>
    </lineage>
</organism>
<keyword evidence="3 8" id="KW-0378">Hydrolase</keyword>
<evidence type="ECO:0000256" key="7">
    <source>
        <dbReference type="ARBA" id="ARBA00023326"/>
    </source>
</evidence>
<feature type="active site" evidence="8">
    <location>
        <position position="547"/>
    </location>
</feature>
<evidence type="ECO:0000256" key="3">
    <source>
        <dbReference type="ARBA" id="ARBA00022801"/>
    </source>
</evidence>
<evidence type="ECO:0000256" key="2">
    <source>
        <dbReference type="ARBA" id="ARBA00007072"/>
    </source>
</evidence>
<sequence length="594" mass="66555">MSGKHNIWGGPLEINVEEHGLWHEEEEEEEEEEEFRRRRRGLDRAPYEAPSDEVKQRWLRRPDILEKSKSSSSYCNKSSISTLVCLVTISAIIALIMKLKPHYHPPSSPTLDNYTLALPKALLFFNAQQSGKLPLNNNVSWRGDSCLKDEQVGGYYDGGDSTKYNFPAAFAMTMLSWSVLEYNQKYESALELHHVKYTIKWGTDYLLKTFTAYANSTTTVASQLPSPTTKHNNKCWIRPEEIQSPRPASHCTTCPALAAETAAALAAASIVFHDNEAYSKKLIHGADVIFRFATQGLGDKYSGGADPPSLVYNSSGFWDEFLWGGTWMYLATGNSSYLNLITSPELDEKVGSMRQSVLSWDNKLPGAALLLARLRMFLDYGYPYEQVLKNYQNKIDDIVCSYLPNSRKFNRTKGGLIMLNHGNPRPLQYVVNAAFLAKLYSDYMGALYVPGIMCGGKFYRSEALEDFARTQVDYILGKNPEKMSYVVGFGERYPEEVHHMGASIMSEKGKKYGCGGGWKWRDRRKPNPNVIVGAMVGGPDKLDGFNDLRSNYNYTEPSLAGNSGLVAALVALSQNATPNNGIDHNTIFYSVRLP</sequence>
<protein>
    <recommendedName>
        <fullName evidence="9">Endoglucanase</fullName>
        <ecNumber evidence="9">3.2.1.4</ecNumber>
    </recommendedName>
</protein>
<feature type="active site" evidence="8">
    <location>
        <position position="556"/>
    </location>
</feature>
<name>A0A444YIP5_ARAHY</name>
<dbReference type="Pfam" id="PF00759">
    <property type="entry name" value="Glyco_hydro_9"/>
    <property type="match status" value="1"/>
</dbReference>
<evidence type="ECO:0000313" key="12">
    <source>
        <dbReference type="EMBL" id="RYR01768.1"/>
    </source>
</evidence>
<keyword evidence="5 8" id="KW-0119">Carbohydrate metabolism</keyword>
<dbReference type="InterPro" id="IPR033126">
    <property type="entry name" value="Glyco_hydro_9_Asp/Glu_AS"/>
</dbReference>
<feature type="region of interest" description="Disordered" evidence="10">
    <location>
        <begin position="19"/>
        <end position="50"/>
    </location>
</feature>
<evidence type="ECO:0000256" key="6">
    <source>
        <dbReference type="ARBA" id="ARBA00023295"/>
    </source>
</evidence>
<dbReference type="Proteomes" id="UP000289738">
    <property type="component" value="Chromosome B06"/>
</dbReference>
<evidence type="ECO:0000256" key="9">
    <source>
        <dbReference type="RuleBase" id="RU361166"/>
    </source>
</evidence>
<dbReference type="PROSITE" id="PS00698">
    <property type="entry name" value="GH9_3"/>
    <property type="match status" value="1"/>
</dbReference>
<reference evidence="12 13" key="1">
    <citation type="submission" date="2019-01" db="EMBL/GenBank/DDBJ databases">
        <title>Sequencing of cultivated peanut Arachis hypogaea provides insights into genome evolution and oil improvement.</title>
        <authorList>
            <person name="Chen X."/>
        </authorList>
    </citation>
    <scope>NUCLEOTIDE SEQUENCE [LARGE SCALE GENOMIC DNA]</scope>
    <source>
        <strain evidence="13">cv. Fuhuasheng</strain>
        <tissue evidence="12">Leaves</tissue>
    </source>
</reference>
<feature type="domain" description="Glycoside hydrolase family 9" evidence="11">
    <location>
        <begin position="114"/>
        <end position="569"/>
    </location>
</feature>
<dbReference type="STRING" id="3818.A0A444YIP5"/>
<evidence type="ECO:0000313" key="13">
    <source>
        <dbReference type="Proteomes" id="UP000289738"/>
    </source>
</evidence>
<evidence type="ECO:0000256" key="1">
    <source>
        <dbReference type="ARBA" id="ARBA00000966"/>
    </source>
</evidence>
<evidence type="ECO:0000259" key="11">
    <source>
        <dbReference type="Pfam" id="PF00759"/>
    </source>
</evidence>
<keyword evidence="6 8" id="KW-0326">Glycosidase</keyword>
<comment type="similarity">
    <text evidence="2 8 9">Belongs to the glycosyl hydrolase 9 (cellulase E) family.</text>
</comment>
<dbReference type="PANTHER" id="PTHR22298">
    <property type="entry name" value="ENDO-1,4-BETA-GLUCANASE"/>
    <property type="match status" value="1"/>
</dbReference>
<dbReference type="GO" id="GO:0008810">
    <property type="term" value="F:cellulase activity"/>
    <property type="evidence" value="ECO:0007669"/>
    <property type="project" value="UniProtKB-EC"/>
</dbReference>
<dbReference type="EMBL" id="SDMP01000016">
    <property type="protein sequence ID" value="RYR01768.1"/>
    <property type="molecule type" value="Genomic_DNA"/>
</dbReference>
<comment type="catalytic activity">
    <reaction evidence="1 9">
        <text>Endohydrolysis of (1-&gt;4)-beta-D-glucosidic linkages in cellulose, lichenin and cereal beta-D-glucans.</text>
        <dbReference type="EC" id="3.2.1.4"/>
    </reaction>
</comment>
<keyword evidence="7 8" id="KW-0624">Polysaccharide degradation</keyword>
<evidence type="ECO:0000256" key="10">
    <source>
        <dbReference type="SAM" id="MobiDB-lite"/>
    </source>
</evidence>
<comment type="caution">
    <text evidence="12">The sequence shown here is derived from an EMBL/GenBank/DDBJ whole genome shotgun (WGS) entry which is preliminary data.</text>
</comment>
<dbReference type="InterPro" id="IPR012341">
    <property type="entry name" value="6hp_glycosidase-like_sf"/>
</dbReference>
<dbReference type="InterPro" id="IPR008928">
    <property type="entry name" value="6-hairpin_glycosidase_sf"/>
</dbReference>
<evidence type="ECO:0000256" key="5">
    <source>
        <dbReference type="ARBA" id="ARBA00023277"/>
    </source>
</evidence>
<feature type="compositionally biased region" description="Acidic residues" evidence="10">
    <location>
        <begin position="24"/>
        <end position="33"/>
    </location>
</feature>
<dbReference type="EC" id="3.2.1.4" evidence="9"/>
<keyword evidence="4 9" id="KW-0136">Cellulose degradation</keyword>
<dbReference type="GO" id="GO:0030245">
    <property type="term" value="P:cellulose catabolic process"/>
    <property type="evidence" value="ECO:0007669"/>
    <property type="project" value="UniProtKB-KW"/>
</dbReference>
<dbReference type="InterPro" id="IPR001701">
    <property type="entry name" value="Glyco_hydro_9"/>
</dbReference>
<dbReference type="Gene3D" id="1.50.10.10">
    <property type="match status" value="1"/>
</dbReference>
<dbReference type="SUPFAM" id="SSF48208">
    <property type="entry name" value="Six-hairpin glycosidases"/>
    <property type="match status" value="1"/>
</dbReference>
<keyword evidence="13" id="KW-1185">Reference proteome</keyword>
<gene>
    <name evidence="12" type="ORF">Ahy_B06g080631</name>
</gene>